<evidence type="ECO:0000313" key="3">
    <source>
        <dbReference type="Proteomes" id="UP001418222"/>
    </source>
</evidence>
<dbReference type="Gene3D" id="3.40.33.10">
    <property type="entry name" value="CAP"/>
    <property type="match status" value="1"/>
</dbReference>
<dbReference type="SUPFAM" id="SSF55797">
    <property type="entry name" value="PR-1-like"/>
    <property type="match status" value="1"/>
</dbReference>
<dbReference type="PANTHER" id="PTHR10334">
    <property type="entry name" value="CYSTEINE-RICH SECRETORY PROTEIN-RELATED"/>
    <property type="match status" value="1"/>
</dbReference>
<dbReference type="InterPro" id="IPR001283">
    <property type="entry name" value="CRISP-related"/>
</dbReference>
<keyword evidence="3" id="KW-1185">Reference proteome</keyword>
<gene>
    <name evidence="2" type="ORF">KSP39_PZI023356</name>
</gene>
<evidence type="ECO:0000313" key="2">
    <source>
        <dbReference type="EMBL" id="KAK8916155.1"/>
    </source>
</evidence>
<proteinExistence type="predicted"/>
<dbReference type="SMART" id="SM00198">
    <property type="entry name" value="SCP"/>
    <property type="match status" value="1"/>
</dbReference>
<sequence length="184" mass="19704">MATSFRLAQRLAAAAAVLALCGAVFTPISAAPAMPTLSTREEQFLQAHNKARATAGVSHLTWSRELAEYAKKLAADQQRAGRASASCDFSKQAELSSYGANQAVGNFMVSPEMIVRSWMDGRRYYNSGDHSCAAGHDRECSDYTQLVSTKTKRLGCGSAGCGKDGSLTICLYDPRGNIYGQSPH</sequence>
<feature type="domain" description="SCP" evidence="1">
    <location>
        <begin position="39"/>
        <end position="180"/>
    </location>
</feature>
<protein>
    <recommendedName>
        <fullName evidence="1">SCP domain-containing protein</fullName>
    </recommendedName>
</protein>
<dbReference type="AlphaFoldDB" id="A0AAP0FUJ6"/>
<dbReference type="InterPro" id="IPR035940">
    <property type="entry name" value="CAP_sf"/>
</dbReference>
<dbReference type="EMBL" id="JBBWWQ010000020">
    <property type="protein sequence ID" value="KAK8916155.1"/>
    <property type="molecule type" value="Genomic_DNA"/>
</dbReference>
<reference evidence="2 3" key="1">
    <citation type="journal article" date="2022" name="Nat. Plants">
        <title>Genomes of leafy and leafless Platanthera orchids illuminate the evolution of mycoheterotrophy.</title>
        <authorList>
            <person name="Li M.H."/>
            <person name="Liu K.W."/>
            <person name="Li Z."/>
            <person name="Lu H.C."/>
            <person name="Ye Q.L."/>
            <person name="Zhang D."/>
            <person name="Wang J.Y."/>
            <person name="Li Y.F."/>
            <person name="Zhong Z.M."/>
            <person name="Liu X."/>
            <person name="Yu X."/>
            <person name="Liu D.K."/>
            <person name="Tu X.D."/>
            <person name="Liu B."/>
            <person name="Hao Y."/>
            <person name="Liao X.Y."/>
            <person name="Jiang Y.T."/>
            <person name="Sun W.H."/>
            <person name="Chen J."/>
            <person name="Chen Y.Q."/>
            <person name="Ai Y."/>
            <person name="Zhai J.W."/>
            <person name="Wu S.S."/>
            <person name="Zhou Z."/>
            <person name="Hsiao Y.Y."/>
            <person name="Wu W.L."/>
            <person name="Chen Y.Y."/>
            <person name="Lin Y.F."/>
            <person name="Hsu J.L."/>
            <person name="Li C.Y."/>
            <person name="Wang Z.W."/>
            <person name="Zhao X."/>
            <person name="Zhong W.Y."/>
            <person name="Ma X.K."/>
            <person name="Ma L."/>
            <person name="Huang J."/>
            <person name="Chen G.Z."/>
            <person name="Huang M.Z."/>
            <person name="Huang L."/>
            <person name="Peng D.H."/>
            <person name="Luo Y.B."/>
            <person name="Zou S.Q."/>
            <person name="Chen S.P."/>
            <person name="Lan S."/>
            <person name="Tsai W.C."/>
            <person name="Van de Peer Y."/>
            <person name="Liu Z.J."/>
        </authorList>
    </citation>
    <scope>NUCLEOTIDE SEQUENCE [LARGE SCALE GENOMIC DNA]</scope>
    <source>
        <strain evidence="2">Lor287</strain>
    </source>
</reference>
<dbReference type="PRINTS" id="PR00837">
    <property type="entry name" value="V5TPXLIKE"/>
</dbReference>
<dbReference type="Pfam" id="PF00188">
    <property type="entry name" value="CAP"/>
    <property type="match status" value="1"/>
</dbReference>
<comment type="caution">
    <text evidence="2">The sequence shown here is derived from an EMBL/GenBank/DDBJ whole genome shotgun (WGS) entry which is preliminary data.</text>
</comment>
<dbReference type="Proteomes" id="UP001418222">
    <property type="component" value="Unassembled WGS sequence"/>
</dbReference>
<dbReference type="InterPro" id="IPR014044">
    <property type="entry name" value="CAP_dom"/>
</dbReference>
<name>A0AAP0FUJ6_9ASPA</name>
<evidence type="ECO:0000259" key="1">
    <source>
        <dbReference type="SMART" id="SM00198"/>
    </source>
</evidence>
<organism evidence="2 3">
    <name type="scientific">Platanthera zijinensis</name>
    <dbReference type="NCBI Taxonomy" id="2320716"/>
    <lineage>
        <taxon>Eukaryota</taxon>
        <taxon>Viridiplantae</taxon>
        <taxon>Streptophyta</taxon>
        <taxon>Embryophyta</taxon>
        <taxon>Tracheophyta</taxon>
        <taxon>Spermatophyta</taxon>
        <taxon>Magnoliopsida</taxon>
        <taxon>Liliopsida</taxon>
        <taxon>Asparagales</taxon>
        <taxon>Orchidaceae</taxon>
        <taxon>Orchidoideae</taxon>
        <taxon>Orchideae</taxon>
        <taxon>Orchidinae</taxon>
        <taxon>Platanthera</taxon>
    </lineage>
</organism>
<accession>A0AAP0FUJ6</accession>